<keyword evidence="5 7" id="KW-0472">Membrane</keyword>
<feature type="domain" description="J" evidence="8">
    <location>
        <begin position="107"/>
        <end position="171"/>
    </location>
</feature>
<evidence type="ECO:0000256" key="4">
    <source>
        <dbReference type="ARBA" id="ARBA00022989"/>
    </source>
</evidence>
<evidence type="ECO:0000256" key="6">
    <source>
        <dbReference type="SAM" id="MobiDB-lite"/>
    </source>
</evidence>
<dbReference type="InterPro" id="IPR001623">
    <property type="entry name" value="DnaJ_domain"/>
</dbReference>
<comment type="caution">
    <text evidence="9">The sequence shown here is derived from an EMBL/GenBank/DDBJ whole genome shotgun (WGS) entry which is preliminary data.</text>
</comment>
<sequence>MESNKDEALKCLGIAQTALSGGDVEKATRFVKKSLKLFPTDQATNLMDKIKSAKKENEPPTMNGTQSSRRGESVPDLSTLHGSSKESQPSYTPAQKNLVDRVNRCKDFYEILGVSKSASENELKKAYRKMALQLHPDKNLAPAATEAFKAVGKAYSVLSDAEKRERYDLYGHEGVNTTQRRRRDSSDDEFEQQDFDPQELFNMFFGGGYPSGNVRVFRRGNTYYYDQRPRRHRNEHEPQDQVRAWIQLLPFLVLVFVTIMGNYLSTDPAYSLMRKGDYAYRKSTANLRVQFYVKADFDAQYKSGSASRRRLEEMVESDHLDHLRNRCYQERVEKENLRRRGLYFGSTDMVKRSEAMKTPSCDDLEKLFSRAS</sequence>
<dbReference type="InterPro" id="IPR051100">
    <property type="entry name" value="DnaJ_subfamily_B/C"/>
</dbReference>
<evidence type="ECO:0000313" key="10">
    <source>
        <dbReference type="Proteomes" id="UP001642483"/>
    </source>
</evidence>
<dbReference type="PROSITE" id="PS50076">
    <property type="entry name" value="DNAJ_2"/>
    <property type="match status" value="1"/>
</dbReference>
<dbReference type="SMART" id="SM00271">
    <property type="entry name" value="DnaJ"/>
    <property type="match status" value="1"/>
</dbReference>
<keyword evidence="10" id="KW-1185">Reference proteome</keyword>
<dbReference type="EMBL" id="CAWYQH010000102">
    <property type="protein sequence ID" value="CAK8686215.1"/>
    <property type="molecule type" value="Genomic_DNA"/>
</dbReference>
<gene>
    <name evidence="9" type="ORF">CVLEPA_LOCUS18168</name>
</gene>
<dbReference type="Pfam" id="PF00226">
    <property type="entry name" value="DnaJ"/>
    <property type="match status" value="1"/>
</dbReference>
<keyword evidence="2 7" id="KW-0812">Transmembrane</keyword>
<keyword evidence="4 7" id="KW-1133">Transmembrane helix</keyword>
<dbReference type="Proteomes" id="UP001642483">
    <property type="component" value="Unassembled WGS sequence"/>
</dbReference>
<proteinExistence type="predicted"/>
<dbReference type="InterPro" id="IPR036869">
    <property type="entry name" value="J_dom_sf"/>
</dbReference>
<evidence type="ECO:0000256" key="1">
    <source>
        <dbReference type="ARBA" id="ARBA00004389"/>
    </source>
</evidence>
<dbReference type="PROSITE" id="PS00636">
    <property type="entry name" value="DNAJ_1"/>
    <property type="match status" value="1"/>
</dbReference>
<dbReference type="PANTHER" id="PTHR43908:SF3">
    <property type="entry name" value="AT29763P-RELATED"/>
    <property type="match status" value="1"/>
</dbReference>
<accession>A0ABP0G3V5</accession>
<evidence type="ECO:0000256" key="3">
    <source>
        <dbReference type="ARBA" id="ARBA00022824"/>
    </source>
</evidence>
<feature type="transmembrane region" description="Helical" evidence="7">
    <location>
        <begin position="244"/>
        <end position="265"/>
    </location>
</feature>
<evidence type="ECO:0000256" key="2">
    <source>
        <dbReference type="ARBA" id="ARBA00022692"/>
    </source>
</evidence>
<feature type="region of interest" description="Disordered" evidence="6">
    <location>
        <begin position="50"/>
        <end position="97"/>
    </location>
</feature>
<evidence type="ECO:0000313" key="9">
    <source>
        <dbReference type="EMBL" id="CAK8686215.1"/>
    </source>
</evidence>
<comment type="subcellular location">
    <subcellularLocation>
        <location evidence="1">Endoplasmic reticulum membrane</location>
        <topology evidence="1">Single-pass membrane protein</topology>
    </subcellularLocation>
</comment>
<evidence type="ECO:0000256" key="5">
    <source>
        <dbReference type="ARBA" id="ARBA00023136"/>
    </source>
</evidence>
<organism evidence="9 10">
    <name type="scientific">Clavelina lepadiformis</name>
    <name type="common">Light-bulb sea squirt</name>
    <name type="synonym">Ascidia lepadiformis</name>
    <dbReference type="NCBI Taxonomy" id="159417"/>
    <lineage>
        <taxon>Eukaryota</taxon>
        <taxon>Metazoa</taxon>
        <taxon>Chordata</taxon>
        <taxon>Tunicata</taxon>
        <taxon>Ascidiacea</taxon>
        <taxon>Aplousobranchia</taxon>
        <taxon>Clavelinidae</taxon>
        <taxon>Clavelina</taxon>
    </lineage>
</organism>
<dbReference type="InterPro" id="IPR015399">
    <property type="entry name" value="DUF1977_DnaJ-like"/>
</dbReference>
<dbReference type="PRINTS" id="PR00625">
    <property type="entry name" value="JDOMAIN"/>
</dbReference>
<name>A0ABP0G3V5_CLALP</name>
<dbReference type="SUPFAM" id="SSF46565">
    <property type="entry name" value="Chaperone J-domain"/>
    <property type="match status" value="1"/>
</dbReference>
<evidence type="ECO:0000259" key="8">
    <source>
        <dbReference type="PROSITE" id="PS50076"/>
    </source>
</evidence>
<dbReference type="PANTHER" id="PTHR43908">
    <property type="entry name" value="AT29763P-RELATED"/>
    <property type="match status" value="1"/>
</dbReference>
<protein>
    <recommendedName>
        <fullName evidence="8">J domain-containing protein</fullName>
    </recommendedName>
</protein>
<feature type="compositionally biased region" description="Polar residues" evidence="6">
    <location>
        <begin position="80"/>
        <end position="95"/>
    </location>
</feature>
<evidence type="ECO:0000256" key="7">
    <source>
        <dbReference type="SAM" id="Phobius"/>
    </source>
</evidence>
<dbReference type="Pfam" id="PF09320">
    <property type="entry name" value="DUF1977"/>
    <property type="match status" value="1"/>
</dbReference>
<dbReference type="CDD" id="cd06257">
    <property type="entry name" value="DnaJ"/>
    <property type="match status" value="1"/>
</dbReference>
<feature type="region of interest" description="Disordered" evidence="6">
    <location>
        <begin position="169"/>
        <end position="191"/>
    </location>
</feature>
<reference evidence="9 10" key="1">
    <citation type="submission" date="2024-02" db="EMBL/GenBank/DDBJ databases">
        <authorList>
            <person name="Daric V."/>
            <person name="Darras S."/>
        </authorList>
    </citation>
    <scope>NUCLEOTIDE SEQUENCE [LARGE SCALE GENOMIC DNA]</scope>
</reference>
<dbReference type="Gene3D" id="1.10.287.110">
    <property type="entry name" value="DnaJ domain"/>
    <property type="match status" value="1"/>
</dbReference>
<dbReference type="InterPro" id="IPR018253">
    <property type="entry name" value="DnaJ_domain_CS"/>
</dbReference>
<keyword evidence="3" id="KW-0256">Endoplasmic reticulum</keyword>